<accession>A0AAV4X756</accession>
<sequence>MSGPHEGALPESVPVLPVIRSRATRNSPLSPPVTELVTVSESGTKNRSVRALTPKNRATASFLSGVHFSMLPSRVIPENNLVRDLLLLSVCQGARG</sequence>
<comment type="caution">
    <text evidence="2">The sequence shown here is derived from an EMBL/GenBank/DDBJ whole genome shotgun (WGS) entry which is preliminary data.</text>
</comment>
<evidence type="ECO:0000313" key="2">
    <source>
        <dbReference type="EMBL" id="GIY91092.1"/>
    </source>
</evidence>
<evidence type="ECO:0000313" key="3">
    <source>
        <dbReference type="Proteomes" id="UP001054837"/>
    </source>
</evidence>
<protein>
    <submittedName>
        <fullName evidence="2">Uncharacterized protein</fullName>
    </submittedName>
</protein>
<feature type="region of interest" description="Disordered" evidence="1">
    <location>
        <begin position="22"/>
        <end position="48"/>
    </location>
</feature>
<feature type="compositionally biased region" description="Polar residues" evidence="1">
    <location>
        <begin position="37"/>
        <end position="46"/>
    </location>
</feature>
<dbReference type="Proteomes" id="UP001054837">
    <property type="component" value="Unassembled WGS sequence"/>
</dbReference>
<reference evidence="2 3" key="1">
    <citation type="submission" date="2021-06" db="EMBL/GenBank/DDBJ databases">
        <title>Caerostris darwini draft genome.</title>
        <authorList>
            <person name="Kono N."/>
            <person name="Arakawa K."/>
        </authorList>
    </citation>
    <scope>NUCLEOTIDE SEQUENCE [LARGE SCALE GENOMIC DNA]</scope>
</reference>
<dbReference type="AlphaFoldDB" id="A0AAV4X756"/>
<name>A0AAV4X756_9ARAC</name>
<gene>
    <name evidence="2" type="ORF">CDAR_443721</name>
</gene>
<organism evidence="2 3">
    <name type="scientific">Caerostris darwini</name>
    <dbReference type="NCBI Taxonomy" id="1538125"/>
    <lineage>
        <taxon>Eukaryota</taxon>
        <taxon>Metazoa</taxon>
        <taxon>Ecdysozoa</taxon>
        <taxon>Arthropoda</taxon>
        <taxon>Chelicerata</taxon>
        <taxon>Arachnida</taxon>
        <taxon>Araneae</taxon>
        <taxon>Araneomorphae</taxon>
        <taxon>Entelegynae</taxon>
        <taxon>Araneoidea</taxon>
        <taxon>Araneidae</taxon>
        <taxon>Caerostris</taxon>
    </lineage>
</organism>
<evidence type="ECO:0000256" key="1">
    <source>
        <dbReference type="SAM" id="MobiDB-lite"/>
    </source>
</evidence>
<proteinExistence type="predicted"/>
<keyword evidence="3" id="KW-1185">Reference proteome</keyword>
<dbReference type="EMBL" id="BPLQ01015729">
    <property type="protein sequence ID" value="GIY91092.1"/>
    <property type="molecule type" value="Genomic_DNA"/>
</dbReference>